<dbReference type="Proteomes" id="UP000663421">
    <property type="component" value="Chromosome"/>
</dbReference>
<dbReference type="InterPro" id="IPR023401">
    <property type="entry name" value="ODC_N"/>
</dbReference>
<keyword evidence="2" id="KW-1185">Reference proteome</keyword>
<sequence>MAKALGEIRPGGPVLLLGNDVTAAVLTMPDAIAALEGSYGDLATGEGVCRPRIDLRFPASAGRVYQWGTMEGGSARTGYAAIRMKSDLLVETGPEGARTQEKYCVTPGRYCGLVLLLDIRSGEPVALLNDGLLQHLRVGADSALGARYAARPGSRVLGLLGSGGMARSHLEALLTVLPLERVQVYSPTRAHRQEFAAEARERYGLEAVAVADAASAHRGADLVAGCTDAVGEVIFGEHLAPGTHITCVGGRLDRRAVERLDVWLRLGDANAPYSRPSWATDDEYVVYRARPDDPVWPRHRHGHTRRPPQGPRRVGLRELLDGTARARTDDHQITFSERGNIQGAQFHAVAALIYERARERGLGREIPRDWLLQDIRD</sequence>
<dbReference type="InterPro" id="IPR003462">
    <property type="entry name" value="ODC_Mu_crystall"/>
</dbReference>
<accession>A0ABX6WH26</accession>
<protein>
    <submittedName>
        <fullName evidence="1">Ornithine cyclodeaminase family protein</fullName>
    </submittedName>
</protein>
<dbReference type="SUPFAM" id="SSF51735">
    <property type="entry name" value="NAD(P)-binding Rossmann-fold domains"/>
    <property type="match status" value="1"/>
</dbReference>
<dbReference type="EMBL" id="CP065050">
    <property type="protein sequence ID" value="QPI60749.1"/>
    <property type="molecule type" value="Genomic_DNA"/>
</dbReference>
<proteinExistence type="predicted"/>
<dbReference type="PANTHER" id="PTHR13812:SF19">
    <property type="entry name" value="KETIMINE REDUCTASE MU-CRYSTALLIN"/>
    <property type="match status" value="1"/>
</dbReference>
<dbReference type="Pfam" id="PF02423">
    <property type="entry name" value="OCD_Mu_crystall"/>
    <property type="match status" value="1"/>
</dbReference>
<name>A0ABX6WH26_STRMQ</name>
<dbReference type="PANTHER" id="PTHR13812">
    <property type="entry name" value="KETIMINE REDUCTASE MU-CRYSTALLIN"/>
    <property type="match status" value="1"/>
</dbReference>
<dbReference type="Gene3D" id="3.30.1780.10">
    <property type="entry name" value="ornithine cyclodeaminase, domain 1"/>
    <property type="match status" value="1"/>
</dbReference>
<organism evidence="1 2">
    <name type="scientific">Streptomyces malaysiensis</name>
    <dbReference type="NCBI Taxonomy" id="92644"/>
    <lineage>
        <taxon>Bacteria</taxon>
        <taxon>Bacillati</taxon>
        <taxon>Actinomycetota</taxon>
        <taxon>Actinomycetes</taxon>
        <taxon>Kitasatosporales</taxon>
        <taxon>Streptomycetaceae</taxon>
        <taxon>Streptomyces</taxon>
        <taxon>Streptomyces violaceusniger group</taxon>
    </lineage>
</organism>
<gene>
    <name evidence="1" type="ORF">I1A49_42805</name>
</gene>
<dbReference type="Gene3D" id="3.40.50.720">
    <property type="entry name" value="NAD(P)-binding Rossmann-like Domain"/>
    <property type="match status" value="1"/>
</dbReference>
<reference evidence="1 2" key="1">
    <citation type="submission" date="2020-11" db="EMBL/GenBank/DDBJ databases">
        <title>Complete genome sequence unveiled secondary metabolic potentials in Streptomyces solisilvae HNM0141.</title>
        <authorList>
            <person name="Huang X."/>
        </authorList>
    </citation>
    <scope>NUCLEOTIDE SEQUENCE [LARGE SCALE GENOMIC DNA]</scope>
    <source>
        <strain evidence="1 2">HNM0141</strain>
    </source>
</reference>
<evidence type="ECO:0000313" key="2">
    <source>
        <dbReference type="Proteomes" id="UP000663421"/>
    </source>
</evidence>
<evidence type="ECO:0000313" key="1">
    <source>
        <dbReference type="EMBL" id="QPI60749.1"/>
    </source>
</evidence>
<dbReference type="InterPro" id="IPR036291">
    <property type="entry name" value="NAD(P)-bd_dom_sf"/>
</dbReference>